<accession>A0ABY8U0J9</accession>
<dbReference type="EMBL" id="CP126213">
    <property type="protein sequence ID" value="WIA14875.1"/>
    <property type="molecule type" value="Genomic_DNA"/>
</dbReference>
<dbReference type="InterPro" id="IPR036961">
    <property type="entry name" value="Kinesin_motor_dom_sf"/>
</dbReference>
<organism evidence="11 12">
    <name type="scientific">Tetradesmus obliquus</name>
    <name type="common">Green alga</name>
    <name type="synonym">Acutodesmus obliquus</name>
    <dbReference type="NCBI Taxonomy" id="3088"/>
    <lineage>
        <taxon>Eukaryota</taxon>
        <taxon>Viridiplantae</taxon>
        <taxon>Chlorophyta</taxon>
        <taxon>core chlorophytes</taxon>
        <taxon>Chlorophyceae</taxon>
        <taxon>CS clade</taxon>
        <taxon>Sphaeropleales</taxon>
        <taxon>Scenedesmaceae</taxon>
        <taxon>Tetradesmus</taxon>
    </lineage>
</organism>
<keyword evidence="6 8" id="KW-0505">Motor protein</keyword>
<proteinExistence type="inferred from homology"/>
<evidence type="ECO:0000256" key="7">
    <source>
        <dbReference type="PROSITE-ProRule" id="PRU00283"/>
    </source>
</evidence>
<evidence type="ECO:0000256" key="3">
    <source>
        <dbReference type="ARBA" id="ARBA00022741"/>
    </source>
</evidence>
<name>A0ABY8U0J9_TETOB</name>
<dbReference type="InterPro" id="IPR019821">
    <property type="entry name" value="Kinesin_motor_CS"/>
</dbReference>
<dbReference type="Pfam" id="PF00225">
    <property type="entry name" value="Kinesin"/>
    <property type="match status" value="1"/>
</dbReference>
<feature type="compositionally biased region" description="Polar residues" evidence="9">
    <location>
        <begin position="32"/>
        <end position="43"/>
    </location>
</feature>
<dbReference type="InterPro" id="IPR027640">
    <property type="entry name" value="Kinesin-like_fam"/>
</dbReference>
<evidence type="ECO:0000313" key="11">
    <source>
        <dbReference type="EMBL" id="WIA14875.1"/>
    </source>
</evidence>
<dbReference type="Proteomes" id="UP001244341">
    <property type="component" value="Chromosome 6b"/>
</dbReference>
<protein>
    <recommendedName>
        <fullName evidence="8">Kinesin-like protein</fullName>
    </recommendedName>
</protein>
<evidence type="ECO:0000256" key="2">
    <source>
        <dbReference type="ARBA" id="ARBA00022490"/>
    </source>
</evidence>
<keyword evidence="3 8" id="KW-0547">Nucleotide-binding</keyword>
<feature type="region of interest" description="Disordered" evidence="9">
    <location>
        <begin position="289"/>
        <end position="314"/>
    </location>
</feature>
<dbReference type="SUPFAM" id="SSF52540">
    <property type="entry name" value="P-loop containing nucleoside triphosphate hydrolases"/>
    <property type="match status" value="1"/>
</dbReference>
<dbReference type="InterPro" id="IPR027417">
    <property type="entry name" value="P-loop_NTPase"/>
</dbReference>
<dbReference type="SMART" id="SM00129">
    <property type="entry name" value="KISc"/>
    <property type="match status" value="1"/>
</dbReference>
<reference evidence="11 12" key="1">
    <citation type="submission" date="2023-05" db="EMBL/GenBank/DDBJ databases">
        <title>A 100% complete, gapless, phased diploid assembly of the Scenedesmus obliquus UTEX 3031 genome.</title>
        <authorList>
            <person name="Biondi T.C."/>
            <person name="Hanschen E.R."/>
            <person name="Kwon T."/>
            <person name="Eng W."/>
            <person name="Kruse C.P.S."/>
            <person name="Koehler S.I."/>
            <person name="Kunde Y."/>
            <person name="Gleasner C.D."/>
            <person name="You Mak K.T."/>
            <person name="Polle J."/>
            <person name="Hovde B.T."/>
            <person name="Starkenburg S.R."/>
        </authorList>
    </citation>
    <scope>NUCLEOTIDE SEQUENCE [LARGE SCALE GENOMIC DNA]</scope>
    <source>
        <strain evidence="11 12">DOE0152z</strain>
    </source>
</reference>
<comment type="subcellular location">
    <subcellularLocation>
        <location evidence="1">Cytoplasm</location>
    </subcellularLocation>
</comment>
<keyword evidence="8" id="KW-0493">Microtubule</keyword>
<evidence type="ECO:0000256" key="8">
    <source>
        <dbReference type="RuleBase" id="RU000394"/>
    </source>
</evidence>
<dbReference type="InterPro" id="IPR001752">
    <property type="entry name" value="Kinesin_motor_dom"/>
</dbReference>
<keyword evidence="4 8" id="KW-0067">ATP-binding</keyword>
<dbReference type="PROSITE" id="PS50067">
    <property type="entry name" value="KINESIN_MOTOR_2"/>
    <property type="match status" value="1"/>
</dbReference>
<evidence type="ECO:0000256" key="6">
    <source>
        <dbReference type="ARBA" id="ARBA00023175"/>
    </source>
</evidence>
<evidence type="ECO:0000259" key="10">
    <source>
        <dbReference type="PROSITE" id="PS50067"/>
    </source>
</evidence>
<evidence type="ECO:0000256" key="5">
    <source>
        <dbReference type="ARBA" id="ARBA00023054"/>
    </source>
</evidence>
<feature type="region of interest" description="Disordered" evidence="9">
    <location>
        <begin position="24"/>
        <end position="53"/>
    </location>
</feature>
<dbReference type="PANTHER" id="PTHR47969:SF15">
    <property type="entry name" value="CHROMOSOME-ASSOCIATED KINESIN KIF4A-RELATED"/>
    <property type="match status" value="1"/>
</dbReference>
<dbReference type="PROSITE" id="PS00411">
    <property type="entry name" value="KINESIN_MOTOR_1"/>
    <property type="match status" value="1"/>
</dbReference>
<dbReference type="Gene3D" id="3.40.850.10">
    <property type="entry name" value="Kinesin motor domain"/>
    <property type="match status" value="1"/>
</dbReference>
<comment type="caution">
    <text evidence="7">Lacks conserved residue(s) required for the propagation of feature annotation.</text>
</comment>
<keyword evidence="5" id="KW-0175">Coiled coil</keyword>
<evidence type="ECO:0000313" key="12">
    <source>
        <dbReference type="Proteomes" id="UP001244341"/>
    </source>
</evidence>
<evidence type="ECO:0000256" key="1">
    <source>
        <dbReference type="ARBA" id="ARBA00004496"/>
    </source>
</evidence>
<sequence length="314" mass="32150">MTPSSSSTSLLGLRGTAGGSVAAAAANGSSALQQPSTPRSVSSEGGGSAFGSTLSEGSAAAGVSIRETGKGEIVLEGAVEAPISCLEDLAAVLEQGNAVRATASHKMNQSSSRSHAILVISMEQRALPSAARALPAELRYLRSKLHLVDLAGSERAKETGTTGARFAEGVSINRGLLELGNVINALTEGTARRHIPYRNSKLTRLLQDSLGGNSETLFIACISPADLNRDHSISTLRYASRAMAIKNSLKLNNQMSAEAEVAYLRQLVGELQEENDKLKRLLGPGGSSTAAAGGNAAGGGTAAAKASKGRITVT</sequence>
<feature type="domain" description="Kinesin motor" evidence="10">
    <location>
        <begin position="1"/>
        <end position="245"/>
    </location>
</feature>
<dbReference type="PANTHER" id="PTHR47969">
    <property type="entry name" value="CHROMOSOME-ASSOCIATED KINESIN KIF4A-RELATED"/>
    <property type="match status" value="1"/>
</dbReference>
<evidence type="ECO:0000256" key="4">
    <source>
        <dbReference type="ARBA" id="ARBA00022840"/>
    </source>
</evidence>
<gene>
    <name evidence="11" type="ORF">OEZ85_001592</name>
</gene>
<dbReference type="PRINTS" id="PR00380">
    <property type="entry name" value="KINESINHEAVY"/>
</dbReference>
<evidence type="ECO:0000256" key="9">
    <source>
        <dbReference type="SAM" id="MobiDB-lite"/>
    </source>
</evidence>
<keyword evidence="2" id="KW-0963">Cytoplasm</keyword>
<comment type="similarity">
    <text evidence="7 8">Belongs to the TRAFAC class myosin-kinesin ATPase superfamily. Kinesin family.</text>
</comment>
<keyword evidence="12" id="KW-1185">Reference proteome</keyword>